<dbReference type="EMBL" id="JAKUDN010000002">
    <property type="protein sequence ID" value="MCP8352055.1"/>
    <property type="molecule type" value="Genomic_DNA"/>
</dbReference>
<reference evidence="1 2" key="1">
    <citation type="journal article" date="2022" name="Nat. Microbiol.">
        <title>The microbiome of a bacterivorous marine choanoflagellate contains a resource-demanding obligate bacterial associate.</title>
        <authorList>
            <person name="Needham D.M."/>
            <person name="Poirier C."/>
            <person name="Bachy C."/>
            <person name="George E.E."/>
            <person name="Wilken S."/>
            <person name="Yung C.C.M."/>
            <person name="Limardo A.J."/>
            <person name="Morando M."/>
            <person name="Sudek L."/>
            <person name="Malmstrom R.R."/>
            <person name="Keeling P.J."/>
            <person name="Santoro A.E."/>
            <person name="Worden A.Z."/>
        </authorList>
    </citation>
    <scope>NUCLEOTIDE SEQUENCE [LARGE SCALE GENOMIC DNA]</scope>
    <source>
        <strain evidence="1 2">Comchoano-2</strain>
    </source>
</reference>
<organism evidence="1 2">
    <name type="scientific">Candidatus Synchoanobacter obligatus</name>
    <dbReference type="NCBI Taxonomy" id="2919597"/>
    <lineage>
        <taxon>Bacteria</taxon>
        <taxon>Pseudomonadati</taxon>
        <taxon>Pseudomonadota</taxon>
        <taxon>Gammaproteobacteria</taxon>
        <taxon>Candidatus Comchoanobacterales</taxon>
        <taxon>Candidatus Comchoanobacteraceae</taxon>
        <taxon>Candidatus Synchoanobacter</taxon>
    </lineage>
</organism>
<dbReference type="Proteomes" id="UP001320768">
    <property type="component" value="Unassembled WGS sequence"/>
</dbReference>
<evidence type="ECO:0000313" key="2">
    <source>
        <dbReference type="Proteomes" id="UP001320768"/>
    </source>
</evidence>
<gene>
    <name evidence="1" type="ORF">MKS91_01980</name>
</gene>
<evidence type="ECO:0008006" key="3">
    <source>
        <dbReference type="Google" id="ProtNLM"/>
    </source>
</evidence>
<evidence type="ECO:0000313" key="1">
    <source>
        <dbReference type="EMBL" id="MCP8352055.1"/>
    </source>
</evidence>
<proteinExistence type="predicted"/>
<comment type="caution">
    <text evidence="1">The sequence shown here is derived from an EMBL/GenBank/DDBJ whole genome shotgun (WGS) entry which is preliminary data.</text>
</comment>
<protein>
    <recommendedName>
        <fullName evidence="3">Outer membrane protein beta-barrel domain-containing protein</fullName>
    </recommendedName>
</protein>
<keyword evidence="2" id="KW-1185">Reference proteome</keyword>
<dbReference type="RefSeq" id="WP_258569165.1">
    <property type="nucleotide sequence ID" value="NZ_JAKUDN010000002.1"/>
</dbReference>
<accession>A0ABT1L4F4</accession>
<sequence length="238" mass="26148">MDATMEKMQKIWIFLLVGVSSYIQANNDRVWAGAGYSSGSVMMPISISFETLHIPLNGHLPFVKPISEPYLELGYEYNFFPSLSAGITTQFSHSNKPSFAIYPAVSHHYNGPKFTAYGKYRLNQVAYGLGIALHHQTFIIDLNPSGLPGGQNMPAQSLNGLENSSIAHLDGIIPSFVLMTDIFVTPSVKANIHLVAQPVSFGEAHYMSRSDSALKPVTEDCWAYGVQIGLQHKIDLAK</sequence>
<name>A0ABT1L4F4_9GAMM</name>